<dbReference type="AlphaFoldDB" id="S2ZLI5"/>
<evidence type="ECO:0000313" key="1">
    <source>
        <dbReference type="EMBL" id="EPD70857.1"/>
    </source>
</evidence>
<keyword evidence="2" id="KW-1185">Reference proteome</keyword>
<dbReference type="HOGENOM" id="CLU_1060568_0_0_11"/>
<dbReference type="RefSeq" id="WP_016457076.1">
    <property type="nucleotide sequence ID" value="NZ_KE150446.1"/>
</dbReference>
<dbReference type="eggNOG" id="ENOG5032S9P">
    <property type="taxonomic scope" value="Bacteria"/>
</dbReference>
<sequence length="262" mass="28876">MTQDITISAAADAAIQSLRTSGVKLSAAQLRNILESIEATVDNHQPHAREKKKTHARFNRAGTARQSLAGFDHGVDILGLTYGQFSLIDIIQTVLEKTGPADVVIATWSAGFYDLAAAEHFRDCGLIRSIKFVLDSGRAKRGQAGVHDVRDIFGEDCFIQIRTHAKFVVIQNEDWNVCITSSMNLNKNIRCEQFELTDDRERCEMLLDFVEAGFRECPPSRSFGRTMPGLETVDPARAVVAAPDVHRFTGKIPMGSIELDAG</sequence>
<proteinExistence type="predicted"/>
<evidence type="ECO:0000313" key="2">
    <source>
        <dbReference type="Proteomes" id="UP000014408"/>
    </source>
</evidence>
<accession>S2ZLI5</accession>
<gene>
    <name evidence="1" type="ORF">HMPREF1219_00152</name>
</gene>
<dbReference type="Proteomes" id="UP000014408">
    <property type="component" value="Unassembled WGS sequence"/>
</dbReference>
<dbReference type="STRING" id="1125779.HMPREF1219_00152"/>
<name>S2ZLI5_9CORY</name>
<organism evidence="1 2">
    <name type="scientific">Corynebacterium pyruviciproducens ATCC BAA-1742</name>
    <dbReference type="NCBI Taxonomy" id="1125779"/>
    <lineage>
        <taxon>Bacteria</taxon>
        <taxon>Bacillati</taxon>
        <taxon>Actinomycetota</taxon>
        <taxon>Actinomycetes</taxon>
        <taxon>Mycobacteriales</taxon>
        <taxon>Corynebacteriaceae</taxon>
        <taxon>Corynebacterium</taxon>
    </lineage>
</organism>
<reference evidence="1 2" key="1">
    <citation type="submission" date="2013-05" db="EMBL/GenBank/DDBJ databases">
        <title>The Genome Sequence of Corynebacterium pyruviciproducens 1773O (ATCC BAA-1742).</title>
        <authorList>
            <consortium name="The Broad Institute Genomics Platform"/>
            <person name="Earl A."/>
            <person name="Ward D."/>
            <person name="Feldgarden M."/>
            <person name="Gevers D."/>
            <person name="Tong J."/>
            <person name="Walker B."/>
            <person name="Young S."/>
            <person name="Zeng Q."/>
            <person name="Gargeya S."/>
            <person name="Fitzgerald M."/>
            <person name="Haas B."/>
            <person name="Abouelleil A."/>
            <person name="Allen A.W."/>
            <person name="Alvarado L."/>
            <person name="Arachchi H.M."/>
            <person name="Berlin A.M."/>
            <person name="Chapman S.B."/>
            <person name="Gainer-Dewar J."/>
            <person name="Goldberg J."/>
            <person name="Griggs A."/>
            <person name="Gujja S."/>
            <person name="Hansen M."/>
            <person name="Howarth C."/>
            <person name="Imamovic A."/>
            <person name="Ireland A."/>
            <person name="Larimer J."/>
            <person name="McCowan C."/>
            <person name="Murphy C."/>
            <person name="Pearson M."/>
            <person name="Poon T.W."/>
            <person name="Priest M."/>
            <person name="Roberts A."/>
            <person name="Saif S."/>
            <person name="Shea T."/>
            <person name="Sisk P."/>
            <person name="Sykes S."/>
            <person name="Wortman J."/>
            <person name="Nusbaum C."/>
            <person name="Birren B."/>
        </authorList>
    </citation>
    <scope>NUCLEOTIDE SEQUENCE [LARGE SCALE GENOMIC DNA]</scope>
    <source>
        <strain evidence="1 2">ATCC BAA-1742</strain>
    </source>
</reference>
<comment type="caution">
    <text evidence="1">The sequence shown here is derived from an EMBL/GenBank/DDBJ whole genome shotgun (WGS) entry which is preliminary data.</text>
</comment>
<protein>
    <submittedName>
        <fullName evidence="1">Uncharacterized protein</fullName>
    </submittedName>
</protein>
<dbReference type="PATRIC" id="fig|1125779.3.peg.143"/>
<dbReference type="EMBL" id="ATBY01000002">
    <property type="protein sequence ID" value="EPD70857.1"/>
    <property type="molecule type" value="Genomic_DNA"/>
</dbReference>